<accession>A0A6C0LU99</accession>
<evidence type="ECO:0000256" key="1">
    <source>
        <dbReference type="SAM" id="Phobius"/>
    </source>
</evidence>
<dbReference type="AlphaFoldDB" id="A0A6C0LU99"/>
<evidence type="ECO:0000313" key="2">
    <source>
        <dbReference type="EMBL" id="QHU34416.1"/>
    </source>
</evidence>
<keyword evidence="1" id="KW-1133">Transmembrane helix</keyword>
<feature type="transmembrane region" description="Helical" evidence="1">
    <location>
        <begin position="143"/>
        <end position="163"/>
    </location>
</feature>
<organism evidence="2">
    <name type="scientific">viral metagenome</name>
    <dbReference type="NCBI Taxonomy" id="1070528"/>
    <lineage>
        <taxon>unclassified sequences</taxon>
        <taxon>metagenomes</taxon>
        <taxon>organismal metagenomes</taxon>
    </lineage>
</organism>
<reference evidence="2" key="1">
    <citation type="journal article" date="2020" name="Nature">
        <title>Giant virus diversity and host interactions through global metagenomics.</title>
        <authorList>
            <person name="Schulz F."/>
            <person name="Roux S."/>
            <person name="Paez-Espino D."/>
            <person name="Jungbluth S."/>
            <person name="Walsh D.A."/>
            <person name="Denef V.J."/>
            <person name="McMahon K.D."/>
            <person name="Konstantinidis K.T."/>
            <person name="Eloe-Fadrosh E.A."/>
            <person name="Kyrpides N.C."/>
            <person name="Woyke T."/>
        </authorList>
    </citation>
    <scope>NUCLEOTIDE SEQUENCE</scope>
    <source>
        <strain evidence="2">GVMAG-S-1016713-123</strain>
    </source>
</reference>
<feature type="transmembrane region" description="Helical" evidence="1">
    <location>
        <begin position="203"/>
        <end position="219"/>
    </location>
</feature>
<keyword evidence="1" id="KW-0472">Membrane</keyword>
<feature type="transmembrane region" description="Helical" evidence="1">
    <location>
        <begin position="110"/>
        <end position="131"/>
    </location>
</feature>
<keyword evidence="1" id="KW-0812">Transmembrane</keyword>
<name>A0A6C0LU99_9ZZZZ</name>
<proteinExistence type="predicted"/>
<feature type="transmembrane region" description="Helical" evidence="1">
    <location>
        <begin position="240"/>
        <end position="257"/>
    </location>
</feature>
<dbReference type="EMBL" id="MN740570">
    <property type="protein sequence ID" value="QHU34416.1"/>
    <property type="molecule type" value="Genomic_DNA"/>
</dbReference>
<protein>
    <submittedName>
        <fullName evidence="2">Uncharacterized protein</fullName>
    </submittedName>
</protein>
<feature type="transmembrane region" description="Helical" evidence="1">
    <location>
        <begin position="49"/>
        <end position="73"/>
    </location>
</feature>
<sequence>MFKGVIHQKRNKKLFNNIMLSNKSRTYEWLNSYHIGKIKEAFSTNFPTYIGMIISCSILCYENMLLGIILYIFCTHLSYFVHILAHQDDAKTINCIHEYHHNHVNNYAHYLQIVLELVTSITPILSVYLLTNRFYVKYRFEPYVIFMFSLFYSSIHNINYSMLHVNTIHENHHKNWCVNYGPDICDVIYGTKEDYEILEDTSHYLPNLIICTIIASVLYHTIPRLTDSAQMSVLKYTTQAYTYGALILLMFNISIMFGELDTDKHNFAQNIDDIHKKIYDP</sequence>